<name>A0A318HH03_9MYCO</name>
<accession>A0A318HH03</accession>
<comment type="caution">
    <text evidence="1">The sequence shown here is derived from an EMBL/GenBank/DDBJ whole genome shotgun (WGS) entry which is preliminary data.</text>
</comment>
<sequence length="49" mass="5187">MHGRATTTAQTPAALSATTAAETIATLQANGYRVIVNKVGIPLMRHHML</sequence>
<keyword evidence="2" id="KW-1185">Reference proteome</keyword>
<dbReference type="AlphaFoldDB" id="A0A318HH03"/>
<proteinExistence type="predicted"/>
<dbReference type="EMBL" id="QJJU01000007">
    <property type="protein sequence ID" value="PXX08710.1"/>
    <property type="molecule type" value="Genomic_DNA"/>
</dbReference>
<protein>
    <submittedName>
        <fullName evidence="1">Uncharacterized protein</fullName>
    </submittedName>
</protein>
<evidence type="ECO:0000313" key="1">
    <source>
        <dbReference type="EMBL" id="PXX08710.1"/>
    </source>
</evidence>
<evidence type="ECO:0000313" key="2">
    <source>
        <dbReference type="Proteomes" id="UP000247781"/>
    </source>
</evidence>
<reference evidence="2" key="1">
    <citation type="submission" date="2018-05" db="EMBL/GenBank/DDBJ databases">
        <authorList>
            <person name="Deangelis K."/>
            <person name="Huntemann M."/>
            <person name="Clum A."/>
            <person name="Pillay M."/>
            <person name="Palaniappan K."/>
            <person name="Varghese N."/>
            <person name="Mikhailova N."/>
            <person name="Stamatis D."/>
            <person name="Reddy T."/>
            <person name="Daum C."/>
            <person name="Shapiro N."/>
            <person name="Ivanova N."/>
            <person name="Kyrpides N."/>
            <person name="Woyke T."/>
        </authorList>
    </citation>
    <scope>NUCLEOTIDE SEQUENCE [LARGE SCALE GENOMIC DNA]</scope>
    <source>
        <strain evidence="2">GAS496</strain>
    </source>
</reference>
<dbReference type="Proteomes" id="UP000247781">
    <property type="component" value="Unassembled WGS sequence"/>
</dbReference>
<reference evidence="1 2" key="2">
    <citation type="submission" date="2018-06" db="EMBL/GenBank/DDBJ databases">
        <title>Sequencing of bacterial isolates from soil warming experiment in Harvard Forest, Massachusetts, USA.</title>
        <authorList>
            <person name="Deangelis K.PhD."/>
        </authorList>
    </citation>
    <scope>NUCLEOTIDE SEQUENCE [LARGE SCALE GENOMIC DNA]</scope>
    <source>
        <strain evidence="1 2">GAS496</strain>
    </source>
</reference>
<gene>
    <name evidence="1" type="ORF">C8E89_10713</name>
</gene>
<organism evidence="1 2">
    <name type="scientific">Mycolicibacterium moriokaense</name>
    <dbReference type="NCBI Taxonomy" id="39691"/>
    <lineage>
        <taxon>Bacteria</taxon>
        <taxon>Bacillati</taxon>
        <taxon>Actinomycetota</taxon>
        <taxon>Actinomycetes</taxon>
        <taxon>Mycobacteriales</taxon>
        <taxon>Mycobacteriaceae</taxon>
        <taxon>Mycolicibacterium</taxon>
    </lineage>
</organism>